<evidence type="ECO:0000313" key="3">
    <source>
        <dbReference type="Proteomes" id="UP000291084"/>
    </source>
</evidence>
<sequence>IYHHISAPFIQGTLLHAHLLALAQPSQGGFHHFGSIIGRLFFLLVGCWLLVLAACVFFFLVVFVFVFSFQLRVSEPCHCICVLFCDIHG</sequence>
<feature type="non-terminal residue" evidence="2">
    <location>
        <position position="1"/>
    </location>
</feature>
<accession>A0A0S3SY13</accession>
<reference evidence="2 3" key="1">
    <citation type="journal article" date="2015" name="Sci. Rep.">
        <title>The power of single molecule real-time sequencing technology in the de novo assembly of a eukaryotic genome.</title>
        <authorList>
            <person name="Sakai H."/>
            <person name="Naito K."/>
            <person name="Ogiso-Tanaka E."/>
            <person name="Takahashi Y."/>
            <person name="Iseki K."/>
            <person name="Muto C."/>
            <person name="Satou K."/>
            <person name="Teruya K."/>
            <person name="Shiroma A."/>
            <person name="Shimoji M."/>
            <person name="Hirano T."/>
            <person name="Itoh T."/>
            <person name="Kaga A."/>
            <person name="Tomooka N."/>
        </authorList>
    </citation>
    <scope>NUCLEOTIDE SEQUENCE [LARGE SCALE GENOMIC DNA]</scope>
    <source>
        <strain evidence="3">cv. Shumari</strain>
    </source>
</reference>
<organism evidence="2 3">
    <name type="scientific">Vigna angularis var. angularis</name>
    <dbReference type="NCBI Taxonomy" id="157739"/>
    <lineage>
        <taxon>Eukaryota</taxon>
        <taxon>Viridiplantae</taxon>
        <taxon>Streptophyta</taxon>
        <taxon>Embryophyta</taxon>
        <taxon>Tracheophyta</taxon>
        <taxon>Spermatophyta</taxon>
        <taxon>Magnoliopsida</taxon>
        <taxon>eudicotyledons</taxon>
        <taxon>Gunneridae</taxon>
        <taxon>Pentapetalae</taxon>
        <taxon>rosids</taxon>
        <taxon>fabids</taxon>
        <taxon>Fabales</taxon>
        <taxon>Fabaceae</taxon>
        <taxon>Papilionoideae</taxon>
        <taxon>50 kb inversion clade</taxon>
        <taxon>NPAAA clade</taxon>
        <taxon>indigoferoid/millettioid clade</taxon>
        <taxon>Phaseoleae</taxon>
        <taxon>Vigna</taxon>
    </lineage>
</organism>
<feature type="transmembrane region" description="Helical" evidence="1">
    <location>
        <begin position="40"/>
        <end position="69"/>
    </location>
</feature>
<proteinExistence type="predicted"/>
<keyword evidence="1" id="KW-0472">Membrane</keyword>
<dbReference type="Proteomes" id="UP000291084">
    <property type="component" value="Chromosome 9"/>
</dbReference>
<protein>
    <submittedName>
        <fullName evidence="2">Uncharacterized protein</fullName>
    </submittedName>
</protein>
<evidence type="ECO:0000256" key="1">
    <source>
        <dbReference type="SAM" id="Phobius"/>
    </source>
</evidence>
<evidence type="ECO:0000313" key="2">
    <source>
        <dbReference type="EMBL" id="BAT97800.1"/>
    </source>
</evidence>
<name>A0A0S3SY13_PHAAN</name>
<dbReference type="AlphaFoldDB" id="A0A0S3SY13"/>
<keyword evidence="1" id="KW-0812">Transmembrane</keyword>
<keyword evidence="3" id="KW-1185">Reference proteome</keyword>
<keyword evidence="1" id="KW-1133">Transmembrane helix</keyword>
<dbReference type="EMBL" id="AP015042">
    <property type="protein sequence ID" value="BAT97800.1"/>
    <property type="molecule type" value="Genomic_DNA"/>
</dbReference>
<gene>
    <name evidence="2" type="primary">Vigan.09G135500</name>
    <name evidence="2" type="ORF">VIGAN_09135500</name>
</gene>